<evidence type="ECO:0000256" key="2">
    <source>
        <dbReference type="SAM" id="Phobius"/>
    </source>
</evidence>
<accession>A0AAD6IPJ3</accession>
<proteinExistence type="predicted"/>
<name>A0AAD6IPJ3_DREDA</name>
<dbReference type="EMBL" id="JAQGDS010000015">
    <property type="protein sequence ID" value="KAJ6256038.1"/>
    <property type="molecule type" value="Genomic_DNA"/>
</dbReference>
<dbReference type="Proteomes" id="UP001221413">
    <property type="component" value="Unassembled WGS sequence"/>
</dbReference>
<comment type="caution">
    <text evidence="3">The sequence shown here is derived from an EMBL/GenBank/DDBJ whole genome shotgun (WGS) entry which is preliminary data.</text>
</comment>
<keyword evidence="2" id="KW-0472">Membrane</keyword>
<feature type="region of interest" description="Disordered" evidence="1">
    <location>
        <begin position="361"/>
        <end position="424"/>
    </location>
</feature>
<keyword evidence="2" id="KW-0812">Transmembrane</keyword>
<feature type="transmembrane region" description="Helical" evidence="2">
    <location>
        <begin position="292"/>
        <end position="325"/>
    </location>
</feature>
<reference evidence="3" key="1">
    <citation type="submission" date="2023-01" db="EMBL/GenBank/DDBJ databases">
        <title>The chitinases involved in constricting ring structure development in the nematode-trapping fungus Drechslerella dactyloides.</title>
        <authorList>
            <person name="Wang R."/>
            <person name="Zhang L."/>
            <person name="Tang P."/>
            <person name="Li S."/>
            <person name="Liang L."/>
        </authorList>
    </citation>
    <scope>NUCLEOTIDE SEQUENCE</scope>
    <source>
        <strain evidence="3">YMF1.00031</strain>
    </source>
</reference>
<feature type="compositionally biased region" description="Acidic residues" evidence="1">
    <location>
        <begin position="361"/>
        <end position="403"/>
    </location>
</feature>
<protein>
    <submittedName>
        <fullName evidence="3">Uncharacterized protein</fullName>
    </submittedName>
</protein>
<keyword evidence="4" id="KW-1185">Reference proteome</keyword>
<evidence type="ECO:0000313" key="3">
    <source>
        <dbReference type="EMBL" id="KAJ6256038.1"/>
    </source>
</evidence>
<dbReference type="AlphaFoldDB" id="A0AAD6IPJ3"/>
<keyword evidence="2" id="KW-1133">Transmembrane helix</keyword>
<gene>
    <name evidence="3" type="ORF">Dda_9130</name>
</gene>
<sequence>MILFVTDPIKDEQLWCADPARLAANEFQLSDEGCTAIWVRFKNVRPVHPRCVFLEDWYAIPRGLNVVNKYLLTGEVVQRHPTIEMGARRHRKNIDWRRLPLVQPFQAVTPDVDVVIKFDEEPLIDLESVEEVVSCVVEERLDVRSLAEEPLITLETLEHKSCVSILIDLQTEGDDDEEGDKVLNDLAGLNTTSISPPPPLPPPQPMSVVVPAAYAELIIPLIHTSSEGLADERVRVAATMGMDATLEFLVRRMTIWAPSAMTRWQFMGELASLLLGPRVYYHGSGAVRYTLWYTWPFGAITGALLFSFTTTMFLMTTCVLMWLYWKKSIALNAFVRVIVRYQNGDETVLLDSRKRIEMPDGMDWETVEDDNDTDDDGEYEDSGDNTDVYYDDGEPSGHDDEELHDNGDAPWWNDLDQPDPDRGCSVEIIYID</sequence>
<evidence type="ECO:0000313" key="4">
    <source>
        <dbReference type="Proteomes" id="UP001221413"/>
    </source>
</evidence>
<evidence type="ECO:0000256" key="1">
    <source>
        <dbReference type="SAM" id="MobiDB-lite"/>
    </source>
</evidence>
<organism evidence="3 4">
    <name type="scientific">Drechslerella dactyloides</name>
    <name type="common">Nematode-trapping fungus</name>
    <name type="synonym">Arthrobotrys dactyloides</name>
    <dbReference type="NCBI Taxonomy" id="74499"/>
    <lineage>
        <taxon>Eukaryota</taxon>
        <taxon>Fungi</taxon>
        <taxon>Dikarya</taxon>
        <taxon>Ascomycota</taxon>
        <taxon>Pezizomycotina</taxon>
        <taxon>Orbiliomycetes</taxon>
        <taxon>Orbiliales</taxon>
        <taxon>Orbiliaceae</taxon>
        <taxon>Drechslerella</taxon>
    </lineage>
</organism>